<reference evidence="8 9" key="1">
    <citation type="submission" date="2019-02" db="EMBL/GenBank/DDBJ databases">
        <title>Investigation of anaerobic lignin degradation for improved lignocellulosic biofuels.</title>
        <authorList>
            <person name="Deangelis K."/>
        </authorList>
    </citation>
    <scope>NUCLEOTIDE SEQUENCE [LARGE SCALE GENOMIC DNA]</scope>
    <source>
        <strain evidence="8 9">159R</strain>
    </source>
</reference>
<comment type="similarity">
    <text evidence="2">Belongs to the chromate ion transporter (CHR) (TC 2.A.51) family.</text>
</comment>
<evidence type="ECO:0000256" key="4">
    <source>
        <dbReference type="ARBA" id="ARBA00022692"/>
    </source>
</evidence>
<dbReference type="OrthoDB" id="9788907at2"/>
<feature type="transmembrane region" description="Helical" evidence="7">
    <location>
        <begin position="41"/>
        <end position="67"/>
    </location>
</feature>
<comment type="subcellular location">
    <subcellularLocation>
        <location evidence="1">Cell membrane</location>
        <topology evidence="1">Multi-pass membrane protein</topology>
    </subcellularLocation>
</comment>
<keyword evidence="5 7" id="KW-1133">Transmembrane helix</keyword>
<protein>
    <submittedName>
        <fullName evidence="8">Chromate transport protein ChrA</fullName>
    </submittedName>
</protein>
<feature type="transmembrane region" description="Helical" evidence="7">
    <location>
        <begin position="133"/>
        <end position="166"/>
    </location>
</feature>
<dbReference type="GO" id="GO:0005886">
    <property type="term" value="C:plasma membrane"/>
    <property type="evidence" value="ECO:0007669"/>
    <property type="project" value="UniProtKB-SubCell"/>
</dbReference>
<evidence type="ECO:0000313" key="9">
    <source>
        <dbReference type="Proteomes" id="UP000294555"/>
    </source>
</evidence>
<dbReference type="PANTHER" id="PTHR43663">
    <property type="entry name" value="CHROMATE TRANSPORT PROTEIN-RELATED"/>
    <property type="match status" value="1"/>
</dbReference>
<gene>
    <name evidence="8" type="ORF">EZJ58_1481</name>
</gene>
<feature type="transmembrane region" description="Helical" evidence="7">
    <location>
        <begin position="73"/>
        <end position="93"/>
    </location>
</feature>
<keyword evidence="4 7" id="KW-0812">Transmembrane</keyword>
<evidence type="ECO:0000256" key="3">
    <source>
        <dbReference type="ARBA" id="ARBA00022475"/>
    </source>
</evidence>
<dbReference type="AlphaFoldDB" id="A0A4R1N9U2"/>
<evidence type="ECO:0000256" key="7">
    <source>
        <dbReference type="SAM" id="Phobius"/>
    </source>
</evidence>
<evidence type="ECO:0000313" key="8">
    <source>
        <dbReference type="EMBL" id="TCL03409.1"/>
    </source>
</evidence>
<keyword evidence="6 7" id="KW-0472">Membrane</keyword>
<accession>A0A4R1N9U2</accession>
<feature type="transmembrane region" description="Helical" evidence="7">
    <location>
        <begin position="105"/>
        <end position="127"/>
    </location>
</feature>
<dbReference type="InterPro" id="IPR052518">
    <property type="entry name" value="CHR_Transporter"/>
</dbReference>
<keyword evidence="9" id="KW-1185">Reference proteome</keyword>
<dbReference type="GO" id="GO:0015109">
    <property type="term" value="F:chromate transmembrane transporter activity"/>
    <property type="evidence" value="ECO:0007669"/>
    <property type="project" value="InterPro"/>
</dbReference>
<sequence length="167" mass="17056">MSLERIFLVVLAANLIGFGGLSSLPILRGQIQSAGLPADNLLLHALAIGNISPGPNGLYLVVAGYFIGGIKGAGAATLALVIPPFLVIILENLRSRLLHLPRFRAVMHSLSLSVIALLIPSSAALAADAATDLLGVAMVIMGAIVLSCRASPLVGIGIALVIGLVVR</sequence>
<evidence type="ECO:0000256" key="1">
    <source>
        <dbReference type="ARBA" id="ARBA00004651"/>
    </source>
</evidence>
<evidence type="ECO:0000256" key="2">
    <source>
        <dbReference type="ARBA" id="ARBA00005262"/>
    </source>
</evidence>
<name>A0A4R1N9U2_9GAMM</name>
<dbReference type="RefSeq" id="WP_132922278.1">
    <property type="nucleotide sequence ID" value="NZ_SJOI01000001.1"/>
</dbReference>
<dbReference type="Proteomes" id="UP000294555">
    <property type="component" value="Unassembled WGS sequence"/>
</dbReference>
<feature type="transmembrane region" description="Helical" evidence="7">
    <location>
        <begin position="6"/>
        <end position="29"/>
    </location>
</feature>
<dbReference type="Pfam" id="PF02417">
    <property type="entry name" value="Chromate_transp"/>
    <property type="match status" value="1"/>
</dbReference>
<dbReference type="PANTHER" id="PTHR43663:SF1">
    <property type="entry name" value="CHROMATE TRANSPORTER"/>
    <property type="match status" value="1"/>
</dbReference>
<dbReference type="InterPro" id="IPR003370">
    <property type="entry name" value="Chromate_transpt"/>
</dbReference>
<proteinExistence type="inferred from homology"/>
<evidence type="ECO:0000256" key="5">
    <source>
        <dbReference type="ARBA" id="ARBA00022989"/>
    </source>
</evidence>
<evidence type="ECO:0000256" key="6">
    <source>
        <dbReference type="ARBA" id="ARBA00023136"/>
    </source>
</evidence>
<dbReference type="EMBL" id="SJOI01000001">
    <property type="protein sequence ID" value="TCL03409.1"/>
    <property type="molecule type" value="Genomic_DNA"/>
</dbReference>
<organism evidence="8 9">
    <name type="scientific">Sodalis ligni</name>
    <dbReference type="NCBI Taxonomy" id="2697027"/>
    <lineage>
        <taxon>Bacteria</taxon>
        <taxon>Pseudomonadati</taxon>
        <taxon>Pseudomonadota</taxon>
        <taxon>Gammaproteobacteria</taxon>
        <taxon>Enterobacterales</taxon>
        <taxon>Bruguierivoracaceae</taxon>
        <taxon>Sodalis</taxon>
    </lineage>
</organism>
<comment type="caution">
    <text evidence="8">The sequence shown here is derived from an EMBL/GenBank/DDBJ whole genome shotgun (WGS) entry which is preliminary data.</text>
</comment>
<keyword evidence="3" id="KW-1003">Cell membrane</keyword>